<protein>
    <recommendedName>
        <fullName evidence="3">BAH domain-containing protein</fullName>
    </recommendedName>
</protein>
<comment type="caution">
    <text evidence="1">The sequence shown here is derived from an EMBL/GenBank/DDBJ whole genome shotgun (WGS) entry which is preliminary data.</text>
</comment>
<dbReference type="AlphaFoldDB" id="A0AAD7CSD1"/>
<evidence type="ECO:0000313" key="1">
    <source>
        <dbReference type="EMBL" id="KAJ7661725.1"/>
    </source>
</evidence>
<keyword evidence="2" id="KW-1185">Reference proteome</keyword>
<evidence type="ECO:0008006" key="3">
    <source>
        <dbReference type="Google" id="ProtNLM"/>
    </source>
</evidence>
<organism evidence="1 2">
    <name type="scientific">Mycena rosella</name>
    <name type="common">Pink bonnet</name>
    <name type="synonym">Agaricus rosellus</name>
    <dbReference type="NCBI Taxonomy" id="1033263"/>
    <lineage>
        <taxon>Eukaryota</taxon>
        <taxon>Fungi</taxon>
        <taxon>Dikarya</taxon>
        <taxon>Basidiomycota</taxon>
        <taxon>Agaricomycotina</taxon>
        <taxon>Agaricomycetes</taxon>
        <taxon>Agaricomycetidae</taxon>
        <taxon>Agaricales</taxon>
        <taxon>Marasmiineae</taxon>
        <taxon>Mycenaceae</taxon>
        <taxon>Mycena</taxon>
    </lineage>
</organism>
<gene>
    <name evidence="1" type="ORF">B0H17DRAFT_1337162</name>
</gene>
<accession>A0AAD7CSD1</accession>
<reference evidence="1" key="1">
    <citation type="submission" date="2023-03" db="EMBL/GenBank/DDBJ databases">
        <title>Massive genome expansion in bonnet fungi (Mycena s.s.) driven by repeated elements and novel gene families across ecological guilds.</title>
        <authorList>
            <consortium name="Lawrence Berkeley National Laboratory"/>
            <person name="Harder C.B."/>
            <person name="Miyauchi S."/>
            <person name="Viragh M."/>
            <person name="Kuo A."/>
            <person name="Thoen E."/>
            <person name="Andreopoulos B."/>
            <person name="Lu D."/>
            <person name="Skrede I."/>
            <person name="Drula E."/>
            <person name="Henrissat B."/>
            <person name="Morin E."/>
            <person name="Kohler A."/>
            <person name="Barry K."/>
            <person name="LaButti K."/>
            <person name="Morin E."/>
            <person name="Salamov A."/>
            <person name="Lipzen A."/>
            <person name="Mereny Z."/>
            <person name="Hegedus B."/>
            <person name="Baldrian P."/>
            <person name="Stursova M."/>
            <person name="Weitz H."/>
            <person name="Taylor A."/>
            <person name="Grigoriev I.V."/>
            <person name="Nagy L.G."/>
            <person name="Martin F."/>
            <person name="Kauserud H."/>
        </authorList>
    </citation>
    <scope>NUCLEOTIDE SEQUENCE</scope>
    <source>
        <strain evidence="1">CBHHK067</strain>
    </source>
</reference>
<dbReference type="Proteomes" id="UP001221757">
    <property type="component" value="Unassembled WGS sequence"/>
</dbReference>
<dbReference type="EMBL" id="JARKIE010000248">
    <property type="protein sequence ID" value="KAJ7661725.1"/>
    <property type="molecule type" value="Genomic_DNA"/>
</dbReference>
<proteinExistence type="predicted"/>
<evidence type="ECO:0000313" key="2">
    <source>
        <dbReference type="Proteomes" id="UP001221757"/>
    </source>
</evidence>
<name>A0AAD7CSD1_MYCRO</name>
<sequence>MLTSPGESRTLSCALVHDINPRRGRSNLSDLGRVGGMSKYGSLRVTDAEGRDHVFALGGTAAVLPDGIKVGRRIPAHKYWLVRILEIWGRDPPAFGAASGQRGAQDIWVNVNWYYSPADAAHSVAGFKASHCAQYERIYSNHAEVISALTFDDAPHPFHPPPPAVFFTRYFLDTSASPTSPCEMLSYATSPKREMACICGTPYDLNETSALHVMHMCPCPRCRRFHHACCLLERGHWTPTTHPLVRLAASPDTDELPPFWRPANTPIVRGAAFARLGITGNTRAVVAARRSVYAALHNGTRPPCAWDAHLDLAALIVDSSVPALILAETGEALVRMCPECKGPI</sequence>